<evidence type="ECO:0000256" key="2">
    <source>
        <dbReference type="SAM" id="MobiDB-lite"/>
    </source>
</evidence>
<keyword evidence="1" id="KW-0175">Coiled coil</keyword>
<evidence type="ECO:0000256" key="1">
    <source>
        <dbReference type="SAM" id="Coils"/>
    </source>
</evidence>
<dbReference type="AlphaFoldDB" id="A0A7S3LEU6"/>
<feature type="region of interest" description="Disordered" evidence="2">
    <location>
        <begin position="109"/>
        <end position="128"/>
    </location>
</feature>
<protein>
    <submittedName>
        <fullName evidence="3">Uncharacterized protein</fullName>
    </submittedName>
</protein>
<feature type="region of interest" description="Disordered" evidence="2">
    <location>
        <begin position="1"/>
        <end position="23"/>
    </location>
</feature>
<accession>A0A7S3LEU6</accession>
<feature type="compositionally biased region" description="Polar residues" evidence="2">
    <location>
        <begin position="1"/>
        <end position="15"/>
    </location>
</feature>
<organism evidence="3">
    <name type="scientific">Amphora coffeiformis</name>
    <dbReference type="NCBI Taxonomy" id="265554"/>
    <lineage>
        <taxon>Eukaryota</taxon>
        <taxon>Sar</taxon>
        <taxon>Stramenopiles</taxon>
        <taxon>Ochrophyta</taxon>
        <taxon>Bacillariophyta</taxon>
        <taxon>Bacillariophyceae</taxon>
        <taxon>Bacillariophycidae</taxon>
        <taxon>Thalassiophysales</taxon>
        <taxon>Catenulaceae</taxon>
        <taxon>Amphora</taxon>
    </lineage>
</organism>
<feature type="compositionally biased region" description="Polar residues" evidence="2">
    <location>
        <begin position="62"/>
        <end position="77"/>
    </location>
</feature>
<proteinExistence type="predicted"/>
<reference evidence="3" key="1">
    <citation type="submission" date="2021-01" db="EMBL/GenBank/DDBJ databases">
        <authorList>
            <person name="Corre E."/>
            <person name="Pelletier E."/>
            <person name="Niang G."/>
            <person name="Scheremetjew M."/>
            <person name="Finn R."/>
            <person name="Kale V."/>
            <person name="Holt S."/>
            <person name="Cochrane G."/>
            <person name="Meng A."/>
            <person name="Brown T."/>
            <person name="Cohen L."/>
        </authorList>
    </citation>
    <scope>NUCLEOTIDE SEQUENCE</scope>
    <source>
        <strain evidence="3">CCMP127</strain>
    </source>
</reference>
<dbReference type="EMBL" id="HBIM01023882">
    <property type="protein sequence ID" value="CAE0421023.1"/>
    <property type="molecule type" value="Transcribed_RNA"/>
</dbReference>
<feature type="region of interest" description="Disordered" evidence="2">
    <location>
        <begin position="49"/>
        <end position="77"/>
    </location>
</feature>
<gene>
    <name evidence="3" type="ORF">ACOF00016_LOCUS17672</name>
</gene>
<evidence type="ECO:0000313" key="3">
    <source>
        <dbReference type="EMBL" id="CAE0421023.1"/>
    </source>
</evidence>
<feature type="compositionally biased region" description="Basic and acidic residues" evidence="2">
    <location>
        <begin position="109"/>
        <end position="119"/>
    </location>
</feature>
<feature type="coiled-coil region" evidence="1">
    <location>
        <begin position="164"/>
        <end position="240"/>
    </location>
</feature>
<name>A0A7S3LEU6_9STRA</name>
<sequence>MNNNKPSWAQNPVQHSNEHYRVSDAELQRKVNCADEKERHHWQKPNWALGGDVIKKNDNKPVDTSSIERPMLKTTTASEQILKGPEATAAEMEALQRRLAQAKLDAAAKAEAAKTKDPTEGMTPEQKAKYEADQRLEALRIQTEERELQAWKQHQAERTEWERQRREEARLKAIQEKKQREAEEKAAREKQAAAIKAEQDAQKCREAEIAAHRKTDPAQVSALEQQIADLKRQLEAAGASPEEIAAIAPQTPNTPTPAAKPIVIQQKKHGWSKPGWALPDEKLAEESGIVTDSLQTGLKAPNTGGYERKVFAKELAPPPVKGKFVRNVAAKKPDPRMVWVVININGTKRGKIVMHLYGNVEAIVDKFFELKGLELKRNANNQVYCDEMEPHFYLFGGKTAQVQADVAKNPNAVYGVVLEGHDVLQLAETASADSVLSIRQSHIFPVKRAKS</sequence>